<dbReference type="NCBIfam" id="NF042431">
    <property type="entry name" value="EnCoAhydt_DpgB"/>
    <property type="match status" value="1"/>
</dbReference>
<reference evidence="1" key="1">
    <citation type="journal article" date="2013" name="Proc. Natl. Acad. Sci. U.S.A.">
        <title>Mapping gene clusters within arrayed metagenomic libraries to expand the structural diversity of biomedically relevant natural products.</title>
        <authorList>
            <person name="Owen J.G."/>
            <person name="Reddy B.V."/>
            <person name="Ternei M.A."/>
            <person name="Charlop-Powers Z."/>
            <person name="Calle P.Y."/>
            <person name="Kim J.H."/>
            <person name="Brady S.F."/>
        </authorList>
    </citation>
    <scope>NUCLEOTIDE SEQUENCE</scope>
</reference>
<protein>
    <submittedName>
        <fullName evidence="1">Enoyl-CoA hydratase/isomerase</fullName>
    </submittedName>
</protein>
<name>S5UD11_9BACT</name>
<dbReference type="InterPro" id="IPR053545">
    <property type="entry name" value="Enoyl-CoA_hydratase-like"/>
</dbReference>
<accession>S5UD11</accession>
<keyword evidence="1" id="KW-0413">Isomerase</keyword>
<dbReference type="Pfam" id="PF00378">
    <property type="entry name" value="ECH_1"/>
    <property type="match status" value="1"/>
</dbReference>
<evidence type="ECO:0000313" key="1">
    <source>
        <dbReference type="EMBL" id="AGS49822.1"/>
    </source>
</evidence>
<proteinExistence type="predicted"/>
<organism evidence="1">
    <name type="scientific">uncultured bacterium esnapd16.1</name>
    <dbReference type="NCBI Taxonomy" id="1366596"/>
    <lineage>
        <taxon>Bacteria</taxon>
        <taxon>environmental samples</taxon>
    </lineage>
</organism>
<dbReference type="GO" id="GO:0016853">
    <property type="term" value="F:isomerase activity"/>
    <property type="evidence" value="ECO:0007669"/>
    <property type="project" value="UniProtKB-KW"/>
</dbReference>
<dbReference type="InterPro" id="IPR029045">
    <property type="entry name" value="ClpP/crotonase-like_dom_sf"/>
</dbReference>
<sequence length="222" mass="22949">MVTAAAVGDLVLRVDGTKPVALETVEALQNVCDRAEDQRGPGLLVVHVSGRPEPGWAKGFSVGLLTKWERAVRRLEHLDRMTVAVAAGVCGGTAFDVLMATDVRIALAGAAFVVTSTGDASWPGMALYRLARQSSGAPLRKAALLSTSVDAEAAAAAGLIDAVVDRADEALAELAAAASSVTGTELAIRRRLILDAAQHSFEEALGSHLAACDRALRRAAAS</sequence>
<dbReference type="EMBL" id="KF264555">
    <property type="protein sequence ID" value="AGS49822.1"/>
    <property type="molecule type" value="Genomic_DNA"/>
</dbReference>
<dbReference type="InterPro" id="IPR001753">
    <property type="entry name" value="Enoyl-CoA_hydra/iso"/>
</dbReference>
<dbReference type="Gene3D" id="3.90.226.10">
    <property type="entry name" value="2-enoyl-CoA Hydratase, Chain A, domain 1"/>
    <property type="match status" value="1"/>
</dbReference>
<dbReference type="SUPFAM" id="SSF52096">
    <property type="entry name" value="ClpP/crotonase"/>
    <property type="match status" value="1"/>
</dbReference>
<dbReference type="AlphaFoldDB" id="S5UD11"/>